<dbReference type="Proteomes" id="UP000185944">
    <property type="component" value="Unassembled WGS sequence"/>
</dbReference>
<evidence type="ECO:0000313" key="6">
    <source>
        <dbReference type="Proteomes" id="UP000185944"/>
    </source>
</evidence>
<dbReference type="InterPro" id="IPR016727">
    <property type="entry name" value="ATPase_V0-cplx_dsu"/>
</dbReference>
<reference evidence="5 6" key="1">
    <citation type="submission" date="2016-02" db="EMBL/GenBank/DDBJ databases">
        <title>Discovery of a natural microsporidian pathogen with a broad tissue tropism in Caenorhabditis elegans.</title>
        <authorList>
            <person name="Luallen R.J."/>
            <person name="Reinke A.W."/>
            <person name="Tong L."/>
            <person name="Botts M.R."/>
            <person name="Felix M.-A."/>
            <person name="Troemel E.R."/>
        </authorList>
    </citation>
    <scope>NUCLEOTIDE SEQUENCE [LARGE SCALE GENOMIC DNA]</scope>
    <source>
        <strain evidence="5 6">JUm2807</strain>
    </source>
</reference>
<keyword evidence="4" id="KW-0406">Ion transport</keyword>
<dbReference type="OrthoDB" id="10250083at2759"/>
<comment type="similarity">
    <text evidence="1">Belongs to the V-ATPase V0D/AC39 subunit family.</text>
</comment>
<dbReference type="EMBL" id="LTDL01000022">
    <property type="protein sequence ID" value="OAG31114.1"/>
    <property type="molecule type" value="Genomic_DNA"/>
</dbReference>
<dbReference type="InterPro" id="IPR036079">
    <property type="entry name" value="ATPase_csu/dsu_sf"/>
</dbReference>
<protein>
    <submittedName>
        <fullName evidence="5">V-type H+-transporting ATPase subunit d</fullName>
    </submittedName>
</protein>
<dbReference type="SUPFAM" id="SSF103486">
    <property type="entry name" value="V-type ATP synthase subunit C"/>
    <property type="match status" value="1"/>
</dbReference>
<evidence type="ECO:0000256" key="1">
    <source>
        <dbReference type="ARBA" id="ARBA00006709"/>
    </source>
</evidence>
<dbReference type="GO" id="GO:0046961">
    <property type="term" value="F:proton-transporting ATPase activity, rotational mechanism"/>
    <property type="evidence" value="ECO:0007669"/>
    <property type="project" value="InterPro"/>
</dbReference>
<dbReference type="GO" id="GO:0033179">
    <property type="term" value="C:proton-transporting V-type ATPase, V0 domain"/>
    <property type="evidence" value="ECO:0007669"/>
    <property type="project" value="InterPro"/>
</dbReference>
<dbReference type="InterPro" id="IPR035067">
    <property type="entry name" value="V-type_ATPase_csu/dsu"/>
</dbReference>
<dbReference type="RefSeq" id="XP_067544838.1">
    <property type="nucleotide sequence ID" value="XM_067689306.1"/>
</dbReference>
<dbReference type="Pfam" id="PF01992">
    <property type="entry name" value="vATP-synt_AC39"/>
    <property type="match status" value="1"/>
</dbReference>
<keyword evidence="3" id="KW-0375">Hydrogen ion transport</keyword>
<dbReference type="GeneID" id="93648238"/>
<evidence type="ECO:0000256" key="4">
    <source>
        <dbReference type="ARBA" id="ARBA00023065"/>
    </source>
</evidence>
<keyword evidence="6" id="KW-1185">Reference proteome</keyword>
<comment type="caution">
    <text evidence="5">The sequence shown here is derived from an EMBL/GenBank/DDBJ whole genome shotgun (WGS) entry which is preliminary data.</text>
</comment>
<dbReference type="VEuPathDB" id="MicrosporidiaDB:NEDG_01888"/>
<gene>
    <name evidence="5" type="ORF">NEDG_01888</name>
</gene>
<sequence length="331" mass="38208">MHEDAGIISYVHGNKDRLMKIEDYRSIKACNTIEDLKVKLQHSGYGKELLEEPLATPKAFKNALYRCLLEEVSHTLSFSTSTSQKLVEFYRESFQLNNFIYLWACKRENPKNLELPIDTNPLGNYDGLSFIKVTQGSEDTWKFCLENTPLQKYIGGLSHEILNGDIQYITNILKKQYLERLYRFSVDNQLCLVELVQFESDKQIIEILHSTIGSSITPKSKMELFPTCGTFNHMQSLLLISCKSLDELKGALSTHRTYRNIVGSEIGVEDALRREEIRICKSFFVYYDDPSIVYTQFKLQEIEISNLIFLSECITQGRIENIDEVLDMDDS</sequence>
<evidence type="ECO:0000256" key="2">
    <source>
        <dbReference type="ARBA" id="ARBA00022448"/>
    </source>
</evidence>
<dbReference type="InterPro" id="IPR044911">
    <property type="entry name" value="V-type_ATPase_csu/dsu_dom_3"/>
</dbReference>
<evidence type="ECO:0000313" key="5">
    <source>
        <dbReference type="EMBL" id="OAG31114.1"/>
    </source>
</evidence>
<dbReference type="InterPro" id="IPR002843">
    <property type="entry name" value="ATPase_V0-cplx_csu/dsu"/>
</dbReference>
<organism evidence="5 6">
    <name type="scientific">Nematocida displodere</name>
    <dbReference type="NCBI Taxonomy" id="1805483"/>
    <lineage>
        <taxon>Eukaryota</taxon>
        <taxon>Fungi</taxon>
        <taxon>Fungi incertae sedis</taxon>
        <taxon>Microsporidia</taxon>
        <taxon>Nematocida</taxon>
    </lineage>
</organism>
<dbReference type="AlphaFoldDB" id="A0A177EGM2"/>
<dbReference type="STRING" id="1805483.A0A177EGM2"/>
<dbReference type="Gene3D" id="1.20.1690.10">
    <property type="entry name" value="V-type ATP synthase subunit C domain"/>
    <property type="match status" value="2"/>
</dbReference>
<name>A0A177EGM2_9MICR</name>
<dbReference type="PANTHER" id="PTHR11028">
    <property type="entry name" value="VACUOLAR ATP SYNTHASE SUBUNIT AC39"/>
    <property type="match status" value="1"/>
</dbReference>
<accession>A0A177EGM2</accession>
<evidence type="ECO:0000256" key="3">
    <source>
        <dbReference type="ARBA" id="ARBA00022781"/>
    </source>
</evidence>
<proteinExistence type="inferred from homology"/>
<keyword evidence="2" id="KW-0813">Transport</keyword>
<dbReference type="Gene3D" id="1.10.132.50">
    <property type="entry name" value="ATP synthase (C/AC39) subunit, domain 3"/>
    <property type="match status" value="1"/>
</dbReference>